<feature type="transmembrane region" description="Helical" evidence="6">
    <location>
        <begin position="386"/>
        <end position="409"/>
    </location>
</feature>
<feature type="transmembrane region" description="Helical" evidence="6">
    <location>
        <begin position="298"/>
        <end position="315"/>
    </location>
</feature>
<feature type="transmembrane region" description="Helical" evidence="6">
    <location>
        <begin position="509"/>
        <end position="529"/>
    </location>
</feature>
<dbReference type="EMBL" id="JAWRVI010000016">
    <property type="protein sequence ID" value="KAK4090179.1"/>
    <property type="molecule type" value="Genomic_DNA"/>
</dbReference>
<evidence type="ECO:0000313" key="10">
    <source>
        <dbReference type="Proteomes" id="UP000245956"/>
    </source>
</evidence>
<evidence type="ECO:0000256" key="5">
    <source>
        <dbReference type="SAM" id="MobiDB-lite"/>
    </source>
</evidence>
<dbReference type="Gene3D" id="1.20.1250.20">
    <property type="entry name" value="MFS general substrate transporter like domains"/>
    <property type="match status" value="2"/>
</dbReference>
<protein>
    <recommendedName>
        <fullName evidence="7">Major facilitator superfamily (MFS) profile domain-containing protein</fullName>
    </recommendedName>
</protein>
<dbReference type="PANTHER" id="PTHR23501">
    <property type="entry name" value="MAJOR FACILITATOR SUPERFAMILY"/>
    <property type="match status" value="1"/>
</dbReference>
<dbReference type="Proteomes" id="UP000245956">
    <property type="component" value="Unassembled WGS sequence"/>
</dbReference>
<feature type="transmembrane region" description="Helical" evidence="6">
    <location>
        <begin position="433"/>
        <end position="455"/>
    </location>
</feature>
<keyword evidence="4 6" id="KW-0472">Membrane</keyword>
<accession>A0A2U3DYA9</accession>
<evidence type="ECO:0000256" key="6">
    <source>
        <dbReference type="SAM" id="Phobius"/>
    </source>
</evidence>
<evidence type="ECO:0000313" key="8">
    <source>
        <dbReference type="EMBL" id="KAK4090179.1"/>
    </source>
</evidence>
<dbReference type="AlphaFoldDB" id="A0A2U3DYA9"/>
<reference evidence="8 11" key="4">
    <citation type="journal article" date="2024" name="Microbiol. Resour. Announc.">
        <title>Genome annotations for the ascomycete fungi Trichoderma harzianum, Trichoderma aggressivum, and Purpureocillium lilacinum.</title>
        <authorList>
            <person name="Beijen E.P.W."/>
            <person name="Ohm R.A."/>
        </authorList>
    </citation>
    <scope>NUCLEOTIDE SEQUENCE [LARGE SCALE GENOMIC DNA]</scope>
    <source>
        <strain evidence="8 11">CBS 150709</strain>
    </source>
</reference>
<keyword evidence="2 6" id="KW-0812">Transmembrane</keyword>
<dbReference type="GO" id="GO:0022857">
    <property type="term" value="F:transmembrane transporter activity"/>
    <property type="evidence" value="ECO:0007669"/>
    <property type="project" value="InterPro"/>
</dbReference>
<dbReference type="InterPro" id="IPR036259">
    <property type="entry name" value="MFS_trans_sf"/>
</dbReference>
<reference evidence="9 10" key="2">
    <citation type="journal article" date="2016" name="Front. Microbiol.">
        <title>Genome and transcriptome sequences reveal the specific parasitism of the nematophagous Purpureocillium lilacinum 36-1.</title>
        <authorList>
            <person name="Xie J."/>
            <person name="Li S."/>
            <person name="Mo C."/>
            <person name="Xiao X."/>
            <person name="Peng D."/>
            <person name="Wang G."/>
            <person name="Xiao Y."/>
        </authorList>
    </citation>
    <scope>NUCLEOTIDE SEQUENCE [LARGE SCALE GENOMIC DNA]</scope>
    <source>
        <strain evidence="9 10">36-1</strain>
    </source>
</reference>
<feature type="domain" description="Major facilitator superfamily (MFS) profile" evidence="7">
    <location>
        <begin position="233"/>
        <end position="736"/>
    </location>
</feature>
<evidence type="ECO:0000256" key="2">
    <source>
        <dbReference type="ARBA" id="ARBA00022692"/>
    </source>
</evidence>
<feature type="compositionally biased region" description="Basic and acidic residues" evidence="5">
    <location>
        <begin position="128"/>
        <end position="137"/>
    </location>
</feature>
<dbReference type="SUPFAM" id="SSF103473">
    <property type="entry name" value="MFS general substrate transporter"/>
    <property type="match status" value="1"/>
</dbReference>
<feature type="transmembrane region" description="Helical" evidence="6">
    <location>
        <begin position="601"/>
        <end position="620"/>
    </location>
</feature>
<keyword evidence="11" id="KW-1185">Reference proteome</keyword>
<feature type="transmembrane region" description="Helical" evidence="6">
    <location>
        <begin position="573"/>
        <end position="594"/>
    </location>
</feature>
<sequence>MRPSRGLDGGASVPDTAGAGRPPWRTALLRGAVRLALKAGALPTTRQRRPDAGMRLRLGIIYVVLAIRFRTGWKRWTIRLGTGTRQQERDPVRRCLATWSAGYSCSVVLRDHQAKSQTLVRRGHRGREKKETKEPDPVLRTLGRAKPLARGERLPLVESLVAMANVNSIVGEPREAPPADIEKTTSPHEKDLAQFAAHSKEDDSDDSSQFKQDGVKQVEAVTQVWDKKALWTVFGLLYLVSFVDTLFQAVTGGLEPYITSSFGQHGLLSVVSVISSIVGGSSKLAIAKVIDIRGRCEGFIFMIVLIIVGILMKALCKNVETYTAGQTFYWVGHIGLGYIIEVILSDMTTLRNRMFMWGLYMSPRIAGTFGGPPIAELFYKKSTFRWAFGAFIIIITACAVPVVAILLYYEAKAKKLQVLAEKPKRTAWESVKYYVVEFDVVGMLLTIAGFSLILLPMSIAKRAPNGWATGYIIAMLVIGVLCLAAFGVWEKWFAKVPYLPFEYLKNRTILGACLLDGFLFMSVFCWDTYYNSYLQVVHGLSITVSGYTLNAYSLTSTFLAPFIGLFLRWYGRYYWVAVSGIPFCVLGTALLYHFRQPGEDIGYLVMCQVFHGISGGLWAMTGPLALMASVGHQDIAVVLALHGMFSSIGRSIGLGISGAIWNNDLPVEIYRELPDNAKNQSAALFGDMRLQLHDPLGTPIRDAVVAAYGTVQRRMVIAGCAILPFIVACVLVWRNLPIDRKQTKGTVF</sequence>
<evidence type="ECO:0000256" key="1">
    <source>
        <dbReference type="ARBA" id="ARBA00004141"/>
    </source>
</evidence>
<dbReference type="GO" id="GO:0005886">
    <property type="term" value="C:plasma membrane"/>
    <property type="evidence" value="ECO:0007669"/>
    <property type="project" value="TreeGrafter"/>
</dbReference>
<dbReference type="Pfam" id="PF07690">
    <property type="entry name" value="MFS_1"/>
    <property type="match status" value="1"/>
</dbReference>
<dbReference type="PROSITE" id="PS50850">
    <property type="entry name" value="MFS"/>
    <property type="match status" value="1"/>
</dbReference>
<evidence type="ECO:0000313" key="11">
    <source>
        <dbReference type="Proteomes" id="UP001287286"/>
    </source>
</evidence>
<feature type="transmembrane region" description="Helical" evidence="6">
    <location>
        <begin position="467"/>
        <end position="489"/>
    </location>
</feature>
<dbReference type="Proteomes" id="UP001287286">
    <property type="component" value="Unassembled WGS sequence"/>
</dbReference>
<feature type="region of interest" description="Disordered" evidence="5">
    <location>
        <begin position="1"/>
        <end position="23"/>
    </location>
</feature>
<comment type="subcellular location">
    <subcellularLocation>
        <location evidence="1">Membrane</location>
        <topology evidence="1">Multi-pass membrane protein</topology>
    </subcellularLocation>
</comment>
<keyword evidence="3 6" id="KW-1133">Transmembrane helix</keyword>
<dbReference type="InterPro" id="IPR011701">
    <property type="entry name" value="MFS"/>
</dbReference>
<gene>
    <name evidence="9" type="ORF">PCL_04384</name>
    <name evidence="8" type="ORF">Purlil1_5350</name>
</gene>
<dbReference type="PANTHER" id="PTHR23501:SF107">
    <property type="entry name" value="TRANSPORTER, PUTATIVE (AFU_ORTHOLOGUE AFUA_7G04730)-RELATED"/>
    <property type="match status" value="1"/>
</dbReference>
<comment type="caution">
    <text evidence="9">The sequence shown here is derived from an EMBL/GenBank/DDBJ whole genome shotgun (WGS) entry which is preliminary data.</text>
</comment>
<evidence type="ECO:0000256" key="4">
    <source>
        <dbReference type="ARBA" id="ARBA00023136"/>
    </source>
</evidence>
<feature type="transmembrane region" description="Helical" evidence="6">
    <location>
        <begin position="549"/>
        <end position="567"/>
    </location>
</feature>
<reference evidence="8" key="3">
    <citation type="submission" date="2023-11" db="EMBL/GenBank/DDBJ databases">
        <authorList>
            <person name="Beijen E."/>
            <person name="Ohm R.A."/>
        </authorList>
    </citation>
    <scope>NUCLEOTIDE SEQUENCE</scope>
    <source>
        <strain evidence="8">CBS 150709</strain>
    </source>
</reference>
<feature type="transmembrane region" description="Helical" evidence="6">
    <location>
        <begin position="715"/>
        <end position="733"/>
    </location>
</feature>
<feature type="region of interest" description="Disordered" evidence="5">
    <location>
        <begin position="116"/>
        <end position="137"/>
    </location>
</feature>
<evidence type="ECO:0000259" key="7">
    <source>
        <dbReference type="PROSITE" id="PS50850"/>
    </source>
</evidence>
<name>A0A2U3DYA9_PURLI</name>
<dbReference type="EMBL" id="LCWV01000020">
    <property type="protein sequence ID" value="PWI67222.1"/>
    <property type="molecule type" value="Genomic_DNA"/>
</dbReference>
<reference evidence="9" key="1">
    <citation type="submission" date="2015-05" db="EMBL/GenBank/DDBJ databases">
        <authorList>
            <person name="Wang D.B."/>
            <person name="Wang M."/>
        </authorList>
    </citation>
    <scope>NUCLEOTIDE SEQUENCE</scope>
    <source>
        <strain evidence="9">36-1</strain>
    </source>
</reference>
<feature type="transmembrane region" description="Helical" evidence="6">
    <location>
        <begin position="327"/>
        <end position="344"/>
    </location>
</feature>
<organism evidence="9 10">
    <name type="scientific">Purpureocillium lilacinum</name>
    <name type="common">Paecilomyces lilacinus</name>
    <dbReference type="NCBI Taxonomy" id="33203"/>
    <lineage>
        <taxon>Eukaryota</taxon>
        <taxon>Fungi</taxon>
        <taxon>Dikarya</taxon>
        <taxon>Ascomycota</taxon>
        <taxon>Pezizomycotina</taxon>
        <taxon>Sordariomycetes</taxon>
        <taxon>Hypocreomycetidae</taxon>
        <taxon>Hypocreales</taxon>
        <taxon>Ophiocordycipitaceae</taxon>
        <taxon>Purpureocillium</taxon>
    </lineage>
</organism>
<dbReference type="InterPro" id="IPR020846">
    <property type="entry name" value="MFS_dom"/>
</dbReference>
<evidence type="ECO:0000256" key="3">
    <source>
        <dbReference type="ARBA" id="ARBA00022989"/>
    </source>
</evidence>
<proteinExistence type="predicted"/>
<evidence type="ECO:0000313" key="9">
    <source>
        <dbReference type="EMBL" id="PWI67222.1"/>
    </source>
</evidence>